<comment type="caution">
    <text evidence="9">The sequence shown here is derived from an EMBL/GenBank/DDBJ whole genome shotgun (WGS) entry which is preliminary data.</text>
</comment>
<gene>
    <name evidence="9" type="ORF">C7459_11364</name>
</gene>
<evidence type="ECO:0000313" key="9">
    <source>
        <dbReference type="EMBL" id="PWK09630.1"/>
    </source>
</evidence>
<keyword evidence="4" id="KW-0547">Nucleotide-binding</keyword>
<evidence type="ECO:0000256" key="5">
    <source>
        <dbReference type="ARBA" id="ARBA00022842"/>
    </source>
</evidence>
<evidence type="ECO:0000256" key="1">
    <source>
        <dbReference type="ARBA" id="ARBA00022490"/>
    </source>
</evidence>
<dbReference type="CDD" id="cd02503">
    <property type="entry name" value="MobA"/>
    <property type="match status" value="1"/>
</dbReference>
<dbReference type="InterPro" id="IPR029044">
    <property type="entry name" value="Nucleotide-diphossugar_trans"/>
</dbReference>
<dbReference type="EMBL" id="QGGL01000013">
    <property type="protein sequence ID" value="PWK09630.1"/>
    <property type="molecule type" value="Genomic_DNA"/>
</dbReference>
<evidence type="ECO:0000256" key="7">
    <source>
        <dbReference type="ARBA" id="ARBA00023150"/>
    </source>
</evidence>
<keyword evidence="3" id="KW-0479">Metal-binding</keyword>
<dbReference type="GO" id="GO:0006777">
    <property type="term" value="P:Mo-molybdopterin cofactor biosynthetic process"/>
    <property type="evidence" value="ECO:0007669"/>
    <property type="project" value="UniProtKB-KW"/>
</dbReference>
<evidence type="ECO:0000256" key="2">
    <source>
        <dbReference type="ARBA" id="ARBA00022679"/>
    </source>
</evidence>
<evidence type="ECO:0000313" key="10">
    <source>
        <dbReference type="Proteomes" id="UP000245634"/>
    </source>
</evidence>
<dbReference type="AlphaFoldDB" id="A0A316D5U8"/>
<evidence type="ECO:0000259" key="8">
    <source>
        <dbReference type="Pfam" id="PF12804"/>
    </source>
</evidence>
<keyword evidence="6" id="KW-0342">GTP-binding</keyword>
<dbReference type="Pfam" id="PF12804">
    <property type="entry name" value="NTP_transf_3"/>
    <property type="match status" value="1"/>
</dbReference>
<dbReference type="Proteomes" id="UP000245634">
    <property type="component" value="Unassembled WGS sequence"/>
</dbReference>
<dbReference type="Gene3D" id="3.90.550.10">
    <property type="entry name" value="Spore Coat Polysaccharide Biosynthesis Protein SpsA, Chain A"/>
    <property type="match status" value="1"/>
</dbReference>
<reference evidence="9 10" key="1">
    <citation type="submission" date="2018-05" db="EMBL/GenBank/DDBJ databases">
        <title>Genomic Encyclopedia of Type Strains, Phase IV (KMG-IV): sequencing the most valuable type-strain genomes for metagenomic binning, comparative biology and taxonomic classification.</title>
        <authorList>
            <person name="Goeker M."/>
        </authorList>
    </citation>
    <scope>NUCLEOTIDE SEQUENCE [LARGE SCALE GENOMIC DNA]</scope>
    <source>
        <strain evidence="9 10">DSM 18773</strain>
    </source>
</reference>
<dbReference type="GO" id="GO:0016779">
    <property type="term" value="F:nucleotidyltransferase activity"/>
    <property type="evidence" value="ECO:0007669"/>
    <property type="project" value="TreeGrafter"/>
</dbReference>
<keyword evidence="1" id="KW-0963">Cytoplasm</keyword>
<keyword evidence="2" id="KW-0808">Transferase</keyword>
<keyword evidence="10" id="KW-1185">Reference proteome</keyword>
<dbReference type="GO" id="GO:0005525">
    <property type="term" value="F:GTP binding"/>
    <property type="evidence" value="ECO:0007669"/>
    <property type="project" value="UniProtKB-KW"/>
</dbReference>
<protein>
    <submittedName>
        <fullName evidence="9">Molybdopterin-guanine dinucleotide biosynthesis protein A</fullName>
    </submittedName>
</protein>
<keyword evidence="5" id="KW-0460">Magnesium</keyword>
<evidence type="ECO:0000256" key="3">
    <source>
        <dbReference type="ARBA" id="ARBA00022723"/>
    </source>
</evidence>
<dbReference type="GO" id="GO:0046872">
    <property type="term" value="F:metal ion binding"/>
    <property type="evidence" value="ECO:0007669"/>
    <property type="project" value="UniProtKB-KW"/>
</dbReference>
<dbReference type="SUPFAM" id="SSF53448">
    <property type="entry name" value="Nucleotide-diphospho-sugar transferases"/>
    <property type="match status" value="1"/>
</dbReference>
<evidence type="ECO:0000256" key="6">
    <source>
        <dbReference type="ARBA" id="ARBA00023134"/>
    </source>
</evidence>
<accession>A0A316D5U8</accession>
<evidence type="ECO:0000256" key="4">
    <source>
        <dbReference type="ARBA" id="ARBA00022741"/>
    </source>
</evidence>
<proteinExistence type="predicted"/>
<dbReference type="PANTHER" id="PTHR19136">
    <property type="entry name" value="MOLYBDENUM COFACTOR GUANYLYLTRANSFERASE"/>
    <property type="match status" value="1"/>
</dbReference>
<organism evidence="9 10">
    <name type="scientific">Tumebacillus permanentifrigoris</name>
    <dbReference type="NCBI Taxonomy" id="378543"/>
    <lineage>
        <taxon>Bacteria</taxon>
        <taxon>Bacillati</taxon>
        <taxon>Bacillota</taxon>
        <taxon>Bacilli</taxon>
        <taxon>Bacillales</taxon>
        <taxon>Alicyclobacillaceae</taxon>
        <taxon>Tumebacillus</taxon>
    </lineage>
</organism>
<name>A0A316D5U8_9BACL</name>
<dbReference type="InterPro" id="IPR013482">
    <property type="entry name" value="Molybde_CF_guanTrfase"/>
</dbReference>
<feature type="domain" description="MobA-like NTP transferase" evidence="8">
    <location>
        <begin position="1"/>
        <end position="149"/>
    </location>
</feature>
<dbReference type="InterPro" id="IPR025877">
    <property type="entry name" value="MobA-like_NTP_Trfase"/>
</dbReference>
<sequence>MGVPKQWLPFANTPLFLYTYDRLRTVCQDVVIVTNDHAEQLRYRDLGLRTTADLYPHQGPLAGLHAGLQGLEPDAAAVLLGCDLPFLRADVLRDLLDALEENPELDAVVPCDGEHVYPVCAVYRARVREVAEVCLARGDNAMRRFLQKLRVHNIPTERWSALTPDPFFNMNTPEEYRIACTLWKREGLPHHD</sequence>
<keyword evidence="7" id="KW-0501">Molybdenum cofactor biosynthesis</keyword>
<dbReference type="PANTHER" id="PTHR19136:SF81">
    <property type="entry name" value="MOLYBDENUM COFACTOR GUANYLYLTRANSFERASE"/>
    <property type="match status" value="1"/>
</dbReference>